<evidence type="ECO:0000256" key="6">
    <source>
        <dbReference type="SAM" id="MobiDB-lite"/>
    </source>
</evidence>
<feature type="region of interest" description="Disordered" evidence="6">
    <location>
        <begin position="87"/>
        <end position="155"/>
    </location>
</feature>
<feature type="region of interest" description="Disordered" evidence="6">
    <location>
        <begin position="16"/>
        <end position="75"/>
    </location>
</feature>
<feature type="coiled-coil region" evidence="5">
    <location>
        <begin position="165"/>
        <end position="206"/>
    </location>
</feature>
<keyword evidence="1" id="KW-0479">Metal-binding</keyword>
<keyword evidence="2 4" id="KW-0863">Zinc-finger</keyword>
<evidence type="ECO:0000256" key="3">
    <source>
        <dbReference type="ARBA" id="ARBA00022833"/>
    </source>
</evidence>
<evidence type="ECO:0000256" key="4">
    <source>
        <dbReference type="PROSITE-ProRule" id="PRU00175"/>
    </source>
</evidence>
<evidence type="ECO:0000259" key="7">
    <source>
        <dbReference type="PROSITE" id="PS50089"/>
    </source>
</evidence>
<gene>
    <name evidence="8" type="ORF">D9758_008739</name>
</gene>
<dbReference type="Pfam" id="PF13445">
    <property type="entry name" value="zf-RING_UBOX"/>
    <property type="match status" value="1"/>
</dbReference>
<reference evidence="8 9" key="1">
    <citation type="journal article" date="2020" name="ISME J.">
        <title>Uncovering the hidden diversity of litter-decomposition mechanisms in mushroom-forming fungi.</title>
        <authorList>
            <person name="Floudas D."/>
            <person name="Bentzer J."/>
            <person name="Ahren D."/>
            <person name="Johansson T."/>
            <person name="Persson P."/>
            <person name="Tunlid A."/>
        </authorList>
    </citation>
    <scope>NUCLEOTIDE SEQUENCE [LARGE SCALE GENOMIC DNA]</scope>
    <source>
        <strain evidence="8 9">CBS 291.85</strain>
    </source>
</reference>
<dbReference type="InterPro" id="IPR013083">
    <property type="entry name" value="Znf_RING/FYVE/PHD"/>
</dbReference>
<feature type="compositionally biased region" description="Basic and acidic residues" evidence="6">
    <location>
        <begin position="116"/>
        <end position="153"/>
    </location>
</feature>
<accession>A0A8H5D6J9</accession>
<keyword evidence="3" id="KW-0862">Zinc</keyword>
<dbReference type="InterPro" id="IPR027370">
    <property type="entry name" value="Znf-RING_euk"/>
</dbReference>
<dbReference type="Gene3D" id="3.30.40.10">
    <property type="entry name" value="Zinc/RING finger domain, C3HC4 (zinc finger)"/>
    <property type="match status" value="1"/>
</dbReference>
<feature type="compositionally biased region" description="Low complexity" evidence="6">
    <location>
        <begin position="87"/>
        <end position="96"/>
    </location>
</feature>
<keyword evidence="5" id="KW-0175">Coiled coil</keyword>
<evidence type="ECO:0000313" key="9">
    <source>
        <dbReference type="Proteomes" id="UP000559256"/>
    </source>
</evidence>
<dbReference type="EMBL" id="JAACJM010000064">
    <property type="protein sequence ID" value="KAF5353152.1"/>
    <property type="molecule type" value="Genomic_DNA"/>
</dbReference>
<dbReference type="PANTHER" id="PTHR12109:SF3">
    <property type="entry name" value="RING FINGER PROTEIN 141"/>
    <property type="match status" value="1"/>
</dbReference>
<evidence type="ECO:0000256" key="5">
    <source>
        <dbReference type="SAM" id="Coils"/>
    </source>
</evidence>
<comment type="caution">
    <text evidence="8">The sequence shown here is derived from an EMBL/GenBank/DDBJ whole genome shotgun (WGS) entry which is preliminary data.</text>
</comment>
<protein>
    <recommendedName>
        <fullName evidence="7">RING-type domain-containing protein</fullName>
    </recommendedName>
</protein>
<dbReference type="GO" id="GO:0051865">
    <property type="term" value="P:protein autoubiquitination"/>
    <property type="evidence" value="ECO:0007669"/>
    <property type="project" value="TreeGrafter"/>
</dbReference>
<keyword evidence="9" id="KW-1185">Reference proteome</keyword>
<dbReference type="PROSITE" id="PS50089">
    <property type="entry name" value="ZF_RING_2"/>
    <property type="match status" value="1"/>
</dbReference>
<dbReference type="InterPro" id="IPR017907">
    <property type="entry name" value="Znf_RING_CS"/>
</dbReference>
<dbReference type="OrthoDB" id="6105938at2759"/>
<dbReference type="GO" id="GO:0004842">
    <property type="term" value="F:ubiquitin-protein transferase activity"/>
    <property type="evidence" value="ECO:0007669"/>
    <property type="project" value="TreeGrafter"/>
</dbReference>
<dbReference type="PANTHER" id="PTHR12109">
    <property type="entry name" value="RING FINGER PROTEIN 141-RELATED"/>
    <property type="match status" value="1"/>
</dbReference>
<feature type="domain" description="RING-type" evidence="7">
    <location>
        <begin position="230"/>
        <end position="293"/>
    </location>
</feature>
<dbReference type="SMART" id="SM00184">
    <property type="entry name" value="RING"/>
    <property type="match status" value="1"/>
</dbReference>
<dbReference type="Proteomes" id="UP000559256">
    <property type="component" value="Unassembled WGS sequence"/>
</dbReference>
<organism evidence="8 9">
    <name type="scientific">Tetrapyrgos nigripes</name>
    <dbReference type="NCBI Taxonomy" id="182062"/>
    <lineage>
        <taxon>Eukaryota</taxon>
        <taxon>Fungi</taxon>
        <taxon>Dikarya</taxon>
        <taxon>Basidiomycota</taxon>
        <taxon>Agaricomycotina</taxon>
        <taxon>Agaricomycetes</taxon>
        <taxon>Agaricomycetidae</taxon>
        <taxon>Agaricales</taxon>
        <taxon>Marasmiineae</taxon>
        <taxon>Marasmiaceae</taxon>
        <taxon>Tetrapyrgos</taxon>
    </lineage>
</organism>
<dbReference type="GO" id="GO:0008270">
    <property type="term" value="F:zinc ion binding"/>
    <property type="evidence" value="ECO:0007669"/>
    <property type="project" value="UniProtKB-KW"/>
</dbReference>
<dbReference type="InterPro" id="IPR058504">
    <property type="entry name" value="DUF8191"/>
</dbReference>
<evidence type="ECO:0000256" key="2">
    <source>
        <dbReference type="ARBA" id="ARBA00022771"/>
    </source>
</evidence>
<dbReference type="PROSITE" id="PS00518">
    <property type="entry name" value="ZF_RING_1"/>
    <property type="match status" value="1"/>
</dbReference>
<feature type="compositionally biased region" description="Basic residues" evidence="6">
    <location>
        <begin position="19"/>
        <end position="29"/>
    </location>
</feature>
<evidence type="ECO:0000256" key="1">
    <source>
        <dbReference type="ARBA" id="ARBA00022723"/>
    </source>
</evidence>
<dbReference type="Pfam" id="PF26609">
    <property type="entry name" value="DUF8191"/>
    <property type="match status" value="1"/>
</dbReference>
<dbReference type="AlphaFoldDB" id="A0A8H5D6J9"/>
<feature type="region of interest" description="Disordered" evidence="6">
    <location>
        <begin position="399"/>
        <end position="431"/>
    </location>
</feature>
<sequence length="577" mass="65601">MSVIMSRASTSTNNLIPFKRLRSSRRDHHSSHQNEEVVVAASSSSKSRSTRPDPFATSSIASRKHDPSIEDLSDSGQRIMITRASHSTANNANSSSVELHHRPVVQLSRYPSSGDLMRKDKGKDRERVDRIENTSKSHHREATHSKKHAHDESDSFTGSLAAAEFERLKKENESLKKSVKKQTKKIEEMKAQIQAGKTVKREHEDQVRTLKSKVQNNEEFIASMESALQCQICMDTYYKPFALAPCGHVYCLSCLQDWFKKAPASGDDMDIDPEQLDDPDYILSRQKTCPSCRGVITRRPAPLFMVNNIVSAFRKAKGLPTSLPLPSSNAVGAGALASVLSRRSTSPLVGDEDPWDGIFYEDVDSEEDDMEDEMESEYMYGYMFGDDDEFYSGEESYDGDAGFYGHSDEEIEEDEESSSGDDEDHDDSYVYPRWEPPSFVRGRNRAPNDSAHLALVRRGCTEWMINRFHLEYIHGNGLIAYLHSFSVNELDDPVPDDISPDSMNRLFLGWNVQRYDHTLGRRMTGKEYMRHILQLLHDCPERFVEEPGRVPGTEDVHMLMRSDETMEYDTTDSEYWA</sequence>
<name>A0A8H5D6J9_9AGAR</name>
<dbReference type="SUPFAM" id="SSF57850">
    <property type="entry name" value="RING/U-box"/>
    <property type="match status" value="1"/>
</dbReference>
<evidence type="ECO:0000313" key="8">
    <source>
        <dbReference type="EMBL" id="KAF5353152.1"/>
    </source>
</evidence>
<proteinExistence type="predicted"/>
<feature type="compositionally biased region" description="Acidic residues" evidence="6">
    <location>
        <begin position="409"/>
        <end position="426"/>
    </location>
</feature>
<dbReference type="InterPro" id="IPR047126">
    <property type="entry name" value="RNF141-like"/>
</dbReference>
<dbReference type="InterPro" id="IPR001841">
    <property type="entry name" value="Znf_RING"/>
</dbReference>